<dbReference type="InterPro" id="IPR020581">
    <property type="entry name" value="GDC_P"/>
</dbReference>
<dbReference type="HAMAP" id="MF_00712">
    <property type="entry name" value="GcvPA"/>
    <property type="match status" value="1"/>
</dbReference>
<evidence type="ECO:0000256" key="1">
    <source>
        <dbReference type="ARBA" id="ARBA00003788"/>
    </source>
</evidence>
<dbReference type="NCBIfam" id="NF001696">
    <property type="entry name" value="PRK00451.1"/>
    <property type="match status" value="1"/>
</dbReference>
<keyword evidence="7" id="KW-1185">Reference proteome</keyword>
<evidence type="ECO:0000313" key="6">
    <source>
        <dbReference type="EMBL" id="BBW95619.1"/>
    </source>
</evidence>
<sequence>MTIPKRQGKGKNAVLHRYLPMTEEDKQEMLKTIGVASIDDLFADIPEQVRLRGKLKVKPAKSEPELWKELVALAEKNANIKQYVSFLGAGVYDHSIPAVVDHVLSRSEFYTAYTPYQPEISQGELQAIFEFQTMVCELTSMDVANSSMYDGGTALAEAVLLGAAHTKRKKVLISTAVHPQYREVVRTYAKGQKLDVKEIPYDGGVTDLKALEAEMGDDVACVVVQYPNFFGQIEPLKAIAPLVHEKKSVFVVASNPLALGVLTPPGAFGADIVVGDMQPFGIPTQFGGPHCGYFTVKAPLMRKIPGRLVGQTTDEDGRRGFVLTLQAREQHIRRDKATSNICSNQALNALAASVALSALGKRGVKEMAAMNMQKAHYAKRELEKRGLSSPFAGPFFNEFVVRLGQPVSDVNDRLLEKGIIGGYDLGRDYPELSGHMLIAVTEVRTKEEIDRFVNELGDGHA</sequence>
<dbReference type="AlphaFoldDB" id="A0A679FL49"/>
<keyword evidence="2 4" id="KW-0560">Oxidoreductase</keyword>
<dbReference type="InterPro" id="IPR015424">
    <property type="entry name" value="PyrdxlP-dep_Trfase"/>
</dbReference>
<dbReference type="GO" id="GO:0004375">
    <property type="term" value="F:glycine dehydrogenase (decarboxylating) activity"/>
    <property type="evidence" value="ECO:0007669"/>
    <property type="project" value="UniProtKB-EC"/>
</dbReference>
<dbReference type="Gene3D" id="3.40.640.10">
    <property type="entry name" value="Type I PLP-dependent aspartate aminotransferase-like (Major domain)"/>
    <property type="match status" value="1"/>
</dbReference>
<dbReference type="SUPFAM" id="SSF53383">
    <property type="entry name" value="PLP-dependent transferases"/>
    <property type="match status" value="1"/>
</dbReference>
<dbReference type="EMBL" id="AP022557">
    <property type="protein sequence ID" value="BBW95619.1"/>
    <property type="molecule type" value="Genomic_DNA"/>
</dbReference>
<dbReference type="GO" id="GO:0009116">
    <property type="term" value="P:nucleoside metabolic process"/>
    <property type="evidence" value="ECO:0007669"/>
    <property type="project" value="InterPro"/>
</dbReference>
<accession>A0A679FL49</accession>
<protein>
    <recommendedName>
        <fullName evidence="4">Probable glycine dehydrogenase (decarboxylating) subunit 1</fullName>
        <ecNumber evidence="4">1.4.4.2</ecNumber>
    </recommendedName>
    <alternativeName>
        <fullName evidence="4">Glycine cleavage system P-protein subunit 1</fullName>
    </alternativeName>
    <alternativeName>
        <fullName evidence="4">Glycine decarboxylase subunit 1</fullName>
    </alternativeName>
    <alternativeName>
        <fullName evidence="4">Glycine dehydrogenase (aminomethyl-transferring) subunit 1</fullName>
    </alternativeName>
</protein>
<dbReference type="PANTHER" id="PTHR42806:SF1">
    <property type="entry name" value="GLYCINE DEHYDROGENASE (DECARBOXYLATING)"/>
    <property type="match status" value="1"/>
</dbReference>
<dbReference type="InterPro" id="IPR023010">
    <property type="entry name" value="GcvPA"/>
</dbReference>
<dbReference type="EC" id="1.4.4.2" evidence="4"/>
<evidence type="ECO:0000256" key="3">
    <source>
        <dbReference type="ARBA" id="ARBA00049026"/>
    </source>
</evidence>
<comment type="catalytic activity">
    <reaction evidence="3 4">
        <text>N(6)-[(R)-lipoyl]-L-lysyl-[glycine-cleavage complex H protein] + glycine + H(+) = N(6)-[(R)-S(8)-aminomethyldihydrolipoyl]-L-lysyl-[glycine-cleavage complex H protein] + CO2</text>
        <dbReference type="Rhea" id="RHEA:24304"/>
        <dbReference type="Rhea" id="RHEA-COMP:10494"/>
        <dbReference type="Rhea" id="RHEA-COMP:10495"/>
        <dbReference type="ChEBI" id="CHEBI:15378"/>
        <dbReference type="ChEBI" id="CHEBI:16526"/>
        <dbReference type="ChEBI" id="CHEBI:57305"/>
        <dbReference type="ChEBI" id="CHEBI:83099"/>
        <dbReference type="ChEBI" id="CHEBI:83143"/>
        <dbReference type="EC" id="1.4.4.2"/>
    </reaction>
</comment>
<proteinExistence type="inferred from homology"/>
<evidence type="ECO:0000256" key="4">
    <source>
        <dbReference type="HAMAP-Rule" id="MF_00712"/>
    </source>
</evidence>
<dbReference type="InterPro" id="IPR015422">
    <property type="entry name" value="PyrdxlP-dep_Trfase_small"/>
</dbReference>
<evidence type="ECO:0000313" key="7">
    <source>
        <dbReference type="Proteomes" id="UP000501421"/>
    </source>
</evidence>
<dbReference type="GO" id="GO:0019464">
    <property type="term" value="P:glycine decarboxylation via glycine cleavage system"/>
    <property type="evidence" value="ECO:0007669"/>
    <property type="project" value="UniProtKB-UniRule"/>
</dbReference>
<dbReference type="Pfam" id="PF02347">
    <property type="entry name" value="GDC-P"/>
    <property type="match status" value="1"/>
</dbReference>
<dbReference type="CDD" id="cd00613">
    <property type="entry name" value="GDC-P"/>
    <property type="match status" value="1"/>
</dbReference>
<comment type="subunit">
    <text evidence="4">The glycine cleavage system is composed of four proteins: P, T, L and H. In this organism, the P 'protein' is a heterodimer of two subunits.</text>
</comment>
<dbReference type="InterPro" id="IPR015421">
    <property type="entry name" value="PyrdxlP-dep_Trfase_major"/>
</dbReference>
<reference evidence="7" key="1">
    <citation type="journal article" date="2020" name="Microbiol. Resour. Announc.">
        <title>Complete Genome Sequence of Geobacillus sp. Strain E55-1, Isolated from Mine Geyser in Japan.</title>
        <authorList>
            <person name="Miyazaki K."/>
            <person name="Hase E."/>
            <person name="Tokito N."/>
        </authorList>
    </citation>
    <scope>NUCLEOTIDE SEQUENCE [LARGE SCALE GENOMIC DNA]</scope>
    <source>
        <strain evidence="7">E55-1</strain>
    </source>
</reference>
<evidence type="ECO:0000259" key="5">
    <source>
        <dbReference type="Pfam" id="PF02347"/>
    </source>
</evidence>
<organism evidence="6 7">
    <name type="scientific">Geobacillus subterraneus</name>
    <dbReference type="NCBI Taxonomy" id="129338"/>
    <lineage>
        <taxon>Bacteria</taxon>
        <taxon>Bacillati</taxon>
        <taxon>Bacillota</taxon>
        <taxon>Bacilli</taxon>
        <taxon>Bacillales</taxon>
        <taxon>Anoxybacillaceae</taxon>
        <taxon>Geobacillus</taxon>
    </lineage>
</organism>
<dbReference type="Proteomes" id="UP000501421">
    <property type="component" value="Chromosome"/>
</dbReference>
<dbReference type="PIRSF" id="PIRSF006815">
    <property type="entry name" value="GcvPA"/>
    <property type="match status" value="1"/>
</dbReference>
<gene>
    <name evidence="4 6" type="primary">gcvPA</name>
    <name evidence="6" type="ORF">GsuE55_04520</name>
</gene>
<feature type="domain" description="Glycine cleavage system P-protein N-terminal" evidence="5">
    <location>
        <begin position="16"/>
        <end position="455"/>
    </location>
</feature>
<dbReference type="Gene3D" id="3.90.1150.10">
    <property type="entry name" value="Aspartate Aminotransferase, domain 1"/>
    <property type="match status" value="1"/>
</dbReference>
<name>A0A679FL49_9BACL</name>
<evidence type="ECO:0000256" key="2">
    <source>
        <dbReference type="ARBA" id="ARBA00023002"/>
    </source>
</evidence>
<comment type="similarity">
    <text evidence="4">Belongs to the GcvP family. N-terminal subunit subfamily.</text>
</comment>
<dbReference type="PANTHER" id="PTHR42806">
    <property type="entry name" value="GLYCINE CLEAVAGE SYSTEM P-PROTEIN"/>
    <property type="match status" value="1"/>
</dbReference>
<dbReference type="InterPro" id="IPR049315">
    <property type="entry name" value="GDC-P_N"/>
</dbReference>
<comment type="function">
    <text evidence="1 4">The glycine cleavage system catalyzes the degradation of glycine. The P protein binds the alpha-amino group of glycine through its pyridoxal phosphate cofactor; CO(2) is released and the remaining methylamine moiety is then transferred to the lipoamide cofactor of the H protein.</text>
</comment>